<gene>
    <name evidence="8" type="ORF">AAT19DRAFT_14071</name>
</gene>
<dbReference type="GO" id="GO:0016020">
    <property type="term" value="C:membrane"/>
    <property type="evidence" value="ECO:0007669"/>
    <property type="project" value="UniProtKB-SubCell"/>
</dbReference>
<name>A0A2T0AAM1_RHOTO</name>
<feature type="region of interest" description="Disordered" evidence="6">
    <location>
        <begin position="515"/>
        <end position="553"/>
    </location>
</feature>
<evidence type="ECO:0000256" key="4">
    <source>
        <dbReference type="ARBA" id="ARBA00022989"/>
    </source>
</evidence>
<evidence type="ECO:0000313" key="9">
    <source>
        <dbReference type="Proteomes" id="UP000239560"/>
    </source>
</evidence>
<evidence type="ECO:0000313" key="8">
    <source>
        <dbReference type="EMBL" id="PRQ75049.1"/>
    </source>
</evidence>
<comment type="subcellular location">
    <subcellularLocation>
        <location evidence="1">Membrane</location>
        <topology evidence="1">Multi-pass membrane protein</topology>
    </subcellularLocation>
</comment>
<feature type="transmembrane region" description="Helical" evidence="7">
    <location>
        <begin position="404"/>
        <end position="427"/>
    </location>
</feature>
<evidence type="ECO:0000256" key="5">
    <source>
        <dbReference type="ARBA" id="ARBA00023136"/>
    </source>
</evidence>
<organism evidence="8 9">
    <name type="scientific">Rhodotorula toruloides</name>
    <name type="common">Yeast</name>
    <name type="synonym">Rhodosporidium toruloides</name>
    <dbReference type="NCBI Taxonomy" id="5286"/>
    <lineage>
        <taxon>Eukaryota</taxon>
        <taxon>Fungi</taxon>
        <taxon>Dikarya</taxon>
        <taxon>Basidiomycota</taxon>
        <taxon>Pucciniomycotina</taxon>
        <taxon>Microbotryomycetes</taxon>
        <taxon>Sporidiobolales</taxon>
        <taxon>Sporidiobolaceae</taxon>
        <taxon>Rhodotorula</taxon>
    </lineage>
</organism>
<keyword evidence="5 7" id="KW-0472">Membrane</keyword>
<feature type="transmembrane region" description="Helical" evidence="7">
    <location>
        <begin position="190"/>
        <end position="212"/>
    </location>
</feature>
<dbReference type="PANTHER" id="PTHR45649">
    <property type="entry name" value="AMINO-ACID PERMEASE BAT1"/>
    <property type="match status" value="1"/>
</dbReference>
<feature type="transmembrane region" description="Helical" evidence="7">
    <location>
        <begin position="73"/>
        <end position="99"/>
    </location>
</feature>
<keyword evidence="4 7" id="KW-1133">Transmembrane helix</keyword>
<feature type="transmembrane region" description="Helical" evidence="7">
    <location>
        <begin position="380"/>
        <end position="398"/>
    </location>
</feature>
<sequence>MSSDKDSIDTYGDEEQLASFGYKQILHRTWHQFEAFMAGFGSLYVVGGARLLYSYGLYNGGPVALWTSMLVTIVFMTITAASLSEICSSIPLSGSIYVWAAEAGGRKYGRFFGFIVAYWSSTAWTSFVASNTQGTTNFMLTELAVFNAYFPGGGLDSSNVKFRAVQWIVSEAFLLIAILSNLLSPRRFAWIFKASALIIAVDFLLTVIWLPVGVSKTYGFQSAKWVFTEYYNGSGAPDVWNFMLVYLSTSGVLTGFDASGHIAEETKNASVASARGMFWSCVVSGLLAFPLLILFLFCSPSLDTLFTIATPQPFVIIYQLALGKGGQMVMTLVAIFGLLINTSLAVTAASRLIFAIARDGILPGSSWIGKVDKNGQPKNAIIFIGVVAALLLCTILPSSVAFTSLISCGALPTIAAYALIPTLRLIFTRHEFANAKWSTGRLAIPFCIIAAIWNTFLMAVLLSPLEFPVTAENFNFACAVFTFVTLAGAVSWWVVPEENWLSRRAVGRILDSTEGARARPHPADRVQGGSAAASTVGEQAKKENEVEQAAAAR</sequence>
<keyword evidence="2" id="KW-0813">Transport</keyword>
<comment type="caution">
    <text evidence="8">The sequence shown here is derived from an EMBL/GenBank/DDBJ whole genome shotgun (WGS) entry which is preliminary data.</text>
</comment>
<dbReference type="Proteomes" id="UP000239560">
    <property type="component" value="Unassembled WGS sequence"/>
</dbReference>
<feature type="compositionally biased region" description="Basic and acidic residues" evidence="6">
    <location>
        <begin position="515"/>
        <end position="524"/>
    </location>
</feature>
<evidence type="ECO:0000256" key="7">
    <source>
        <dbReference type="SAM" id="Phobius"/>
    </source>
</evidence>
<feature type="transmembrane region" description="Helical" evidence="7">
    <location>
        <begin position="111"/>
        <end position="129"/>
    </location>
</feature>
<dbReference type="Gene3D" id="1.20.1740.10">
    <property type="entry name" value="Amino acid/polyamine transporter I"/>
    <property type="match status" value="1"/>
</dbReference>
<dbReference type="InterPro" id="IPR002293">
    <property type="entry name" value="AA/rel_permease1"/>
</dbReference>
<feature type="transmembrane region" description="Helical" evidence="7">
    <location>
        <begin position="277"/>
        <end position="297"/>
    </location>
</feature>
<feature type="transmembrane region" description="Helical" evidence="7">
    <location>
        <begin position="439"/>
        <end position="462"/>
    </location>
</feature>
<feature type="transmembrane region" description="Helical" evidence="7">
    <location>
        <begin position="33"/>
        <end position="53"/>
    </location>
</feature>
<evidence type="ECO:0000256" key="3">
    <source>
        <dbReference type="ARBA" id="ARBA00022692"/>
    </source>
</evidence>
<keyword evidence="3 7" id="KW-0812">Transmembrane</keyword>
<evidence type="ECO:0000256" key="2">
    <source>
        <dbReference type="ARBA" id="ARBA00022448"/>
    </source>
</evidence>
<feature type="transmembrane region" description="Helical" evidence="7">
    <location>
        <begin position="328"/>
        <end position="349"/>
    </location>
</feature>
<dbReference type="AlphaFoldDB" id="A0A2T0AAM1"/>
<dbReference type="Pfam" id="PF13520">
    <property type="entry name" value="AA_permease_2"/>
    <property type="match status" value="1"/>
</dbReference>
<feature type="transmembrane region" description="Helical" evidence="7">
    <location>
        <begin position="164"/>
        <end position="183"/>
    </location>
</feature>
<protein>
    <submittedName>
        <fullName evidence="8">Gamma-aminobutyric acid transporter</fullName>
    </submittedName>
</protein>
<dbReference type="EMBL" id="LCTV02000005">
    <property type="protein sequence ID" value="PRQ75049.1"/>
    <property type="molecule type" value="Genomic_DNA"/>
</dbReference>
<accession>A0A2T0AAM1</accession>
<feature type="transmembrane region" description="Helical" evidence="7">
    <location>
        <begin position="474"/>
        <end position="495"/>
    </location>
</feature>
<dbReference type="PANTHER" id="PTHR45649:SF13">
    <property type="entry name" value="THIAMINE TRANSPORTER THI9"/>
    <property type="match status" value="1"/>
</dbReference>
<reference evidence="8 9" key="1">
    <citation type="journal article" date="2018" name="Elife">
        <title>Functional genomics of lipid metabolism in the oleaginous yeast Rhodosporidium toruloides.</title>
        <authorList>
            <person name="Coradetti S.T."/>
            <person name="Pinel D."/>
            <person name="Geiselman G."/>
            <person name="Ito M."/>
            <person name="Mondo S."/>
            <person name="Reilly M.C."/>
            <person name="Cheng Y.F."/>
            <person name="Bauer S."/>
            <person name="Grigoriev I."/>
            <person name="Gladden J.M."/>
            <person name="Simmons B.A."/>
            <person name="Brem R."/>
            <person name="Arkin A.P."/>
            <person name="Skerker J.M."/>
        </authorList>
    </citation>
    <scope>NUCLEOTIDE SEQUENCE [LARGE SCALE GENOMIC DNA]</scope>
    <source>
        <strain evidence="8 9">NBRC 0880</strain>
    </source>
</reference>
<dbReference type="OrthoDB" id="10054429at2759"/>
<evidence type="ECO:0000256" key="1">
    <source>
        <dbReference type="ARBA" id="ARBA00004141"/>
    </source>
</evidence>
<dbReference type="PIRSF" id="PIRSF006060">
    <property type="entry name" value="AA_transporter"/>
    <property type="match status" value="1"/>
</dbReference>
<evidence type="ECO:0000256" key="6">
    <source>
        <dbReference type="SAM" id="MobiDB-lite"/>
    </source>
</evidence>
<proteinExistence type="predicted"/>
<dbReference type="GO" id="GO:0022857">
    <property type="term" value="F:transmembrane transporter activity"/>
    <property type="evidence" value="ECO:0007669"/>
    <property type="project" value="InterPro"/>
</dbReference>